<sequence length="186" mass="20483">MARGKTPSLQKVGAPPNRAERRKATKAEEARLKRITTIHSKRTAKDLKILPQWMKSIIGLVIFASGGGFSILKFIVTESEQDPRVLLLFGPIVGLSIAAFVWWKVSSAKLPKNHKVGLGEKNPLEKVHGKYRLNKALLDMPTTRTAGQMKERRPSKQYTIVPSQPTFVSTSEAGQIGSQPSITGDL</sequence>
<keyword evidence="2" id="KW-0812">Transmembrane</keyword>
<organism evidence="3 4">
    <name type="scientific">Sphaerulina musiva (strain SO2202)</name>
    <name type="common">Poplar stem canker fungus</name>
    <name type="synonym">Septoria musiva</name>
    <dbReference type="NCBI Taxonomy" id="692275"/>
    <lineage>
        <taxon>Eukaryota</taxon>
        <taxon>Fungi</taxon>
        <taxon>Dikarya</taxon>
        <taxon>Ascomycota</taxon>
        <taxon>Pezizomycotina</taxon>
        <taxon>Dothideomycetes</taxon>
        <taxon>Dothideomycetidae</taxon>
        <taxon>Mycosphaerellales</taxon>
        <taxon>Mycosphaerellaceae</taxon>
        <taxon>Sphaerulina</taxon>
    </lineage>
</organism>
<gene>
    <name evidence="3" type="ORF">SEPMUDRAFT_151714</name>
</gene>
<dbReference type="Proteomes" id="UP000016931">
    <property type="component" value="Unassembled WGS sequence"/>
</dbReference>
<feature type="transmembrane region" description="Helical" evidence="2">
    <location>
        <begin position="88"/>
        <end position="105"/>
    </location>
</feature>
<proteinExistence type="predicted"/>
<dbReference type="GeneID" id="27904132"/>
<reference evidence="3 4" key="1">
    <citation type="journal article" date="2012" name="PLoS Pathog.">
        <title>Diverse lifestyles and strategies of plant pathogenesis encoded in the genomes of eighteen Dothideomycetes fungi.</title>
        <authorList>
            <person name="Ohm R.A."/>
            <person name="Feau N."/>
            <person name="Henrissat B."/>
            <person name="Schoch C.L."/>
            <person name="Horwitz B.A."/>
            <person name="Barry K.W."/>
            <person name="Condon B.J."/>
            <person name="Copeland A.C."/>
            <person name="Dhillon B."/>
            <person name="Glaser F."/>
            <person name="Hesse C.N."/>
            <person name="Kosti I."/>
            <person name="LaButti K."/>
            <person name="Lindquist E.A."/>
            <person name="Lucas S."/>
            <person name="Salamov A.A."/>
            <person name="Bradshaw R.E."/>
            <person name="Ciuffetti L."/>
            <person name="Hamelin R.C."/>
            <person name="Kema G.H.J."/>
            <person name="Lawrence C."/>
            <person name="Scott J.A."/>
            <person name="Spatafora J.W."/>
            <person name="Turgeon B.G."/>
            <person name="de Wit P.J.G.M."/>
            <person name="Zhong S."/>
            <person name="Goodwin S.B."/>
            <person name="Grigoriev I.V."/>
        </authorList>
    </citation>
    <scope>NUCLEOTIDE SEQUENCE [LARGE SCALE GENOMIC DNA]</scope>
    <source>
        <strain evidence="3 4">SO2202</strain>
    </source>
</reference>
<dbReference type="HOGENOM" id="CLU_1455249_0_0_1"/>
<dbReference type="EMBL" id="KB456270">
    <property type="protein sequence ID" value="EMF08773.1"/>
    <property type="molecule type" value="Genomic_DNA"/>
</dbReference>
<feature type="region of interest" description="Disordered" evidence="1">
    <location>
        <begin position="1"/>
        <end position="26"/>
    </location>
</feature>
<dbReference type="AlphaFoldDB" id="M3BRM8"/>
<keyword evidence="4" id="KW-1185">Reference proteome</keyword>
<evidence type="ECO:0000313" key="3">
    <source>
        <dbReference type="EMBL" id="EMF08773.1"/>
    </source>
</evidence>
<feature type="transmembrane region" description="Helical" evidence="2">
    <location>
        <begin position="57"/>
        <end position="76"/>
    </location>
</feature>
<evidence type="ECO:0000256" key="1">
    <source>
        <dbReference type="SAM" id="MobiDB-lite"/>
    </source>
</evidence>
<dbReference type="RefSeq" id="XP_016756894.1">
    <property type="nucleotide sequence ID" value="XM_016906995.1"/>
</dbReference>
<name>M3BRM8_SPHMS</name>
<keyword evidence="2" id="KW-1133">Transmembrane helix</keyword>
<protein>
    <submittedName>
        <fullName evidence="3">Uncharacterized protein</fullName>
    </submittedName>
</protein>
<accession>M3BRM8</accession>
<evidence type="ECO:0000256" key="2">
    <source>
        <dbReference type="SAM" id="Phobius"/>
    </source>
</evidence>
<evidence type="ECO:0000313" key="4">
    <source>
        <dbReference type="Proteomes" id="UP000016931"/>
    </source>
</evidence>
<keyword evidence="2" id="KW-0472">Membrane</keyword>